<proteinExistence type="predicted"/>
<keyword evidence="2 5" id="KW-0812">Transmembrane</keyword>
<dbReference type="Gene3D" id="1.20.1070.10">
    <property type="entry name" value="Rhodopsin 7-helix transmembrane proteins"/>
    <property type="match status" value="1"/>
</dbReference>
<protein>
    <recommendedName>
        <fullName evidence="6">G-protein coupled receptors family 1 profile domain-containing protein</fullName>
    </recommendedName>
</protein>
<keyword evidence="4 5" id="KW-0472">Membrane</keyword>
<organism evidence="7 8">
    <name type="scientific">Dictyocaulus viviparus</name>
    <name type="common">Bovine lungworm</name>
    <dbReference type="NCBI Taxonomy" id="29172"/>
    <lineage>
        <taxon>Eukaryota</taxon>
        <taxon>Metazoa</taxon>
        <taxon>Ecdysozoa</taxon>
        <taxon>Nematoda</taxon>
        <taxon>Chromadorea</taxon>
        <taxon>Rhabditida</taxon>
        <taxon>Rhabditina</taxon>
        <taxon>Rhabditomorpha</taxon>
        <taxon>Strongyloidea</taxon>
        <taxon>Metastrongylidae</taxon>
        <taxon>Dictyocaulus</taxon>
    </lineage>
</organism>
<reference evidence="8" key="2">
    <citation type="journal article" date="2016" name="Sci. Rep.">
        <title>Dictyocaulus viviparus genome, variome and transcriptome elucidate lungworm biology and support future intervention.</title>
        <authorList>
            <person name="McNulty S.N."/>
            <person name="Strube C."/>
            <person name="Rosa B.A."/>
            <person name="Martin J.C."/>
            <person name="Tyagi R."/>
            <person name="Choi Y.J."/>
            <person name="Wang Q."/>
            <person name="Hallsworth Pepin K."/>
            <person name="Zhang X."/>
            <person name="Ozersky P."/>
            <person name="Wilson R.K."/>
            <person name="Sternberg P.W."/>
            <person name="Gasser R.B."/>
            <person name="Mitreva M."/>
        </authorList>
    </citation>
    <scope>NUCLEOTIDE SEQUENCE [LARGE SCALE GENOMIC DNA]</scope>
    <source>
        <strain evidence="8">HannoverDv2000</strain>
    </source>
</reference>
<evidence type="ECO:0000256" key="2">
    <source>
        <dbReference type="ARBA" id="ARBA00022692"/>
    </source>
</evidence>
<reference evidence="7 8" key="1">
    <citation type="submission" date="2013-11" db="EMBL/GenBank/DDBJ databases">
        <title>Draft genome of the bovine lungworm Dictyocaulus viviparus.</title>
        <authorList>
            <person name="Mitreva M."/>
        </authorList>
    </citation>
    <scope>NUCLEOTIDE SEQUENCE [LARGE SCALE GENOMIC DNA]</scope>
    <source>
        <strain evidence="7 8">HannoverDv2000</strain>
    </source>
</reference>
<dbReference type="GO" id="GO:0016020">
    <property type="term" value="C:membrane"/>
    <property type="evidence" value="ECO:0007669"/>
    <property type="project" value="UniProtKB-SubCell"/>
</dbReference>
<keyword evidence="3 5" id="KW-1133">Transmembrane helix</keyword>
<feature type="domain" description="G-protein coupled receptors family 1 profile" evidence="6">
    <location>
        <begin position="1"/>
        <end position="180"/>
    </location>
</feature>
<sequence length="217" mass="23899">MKADLILIIAIALERISAIYFPTVFRTMYSPLYATLCVLIGLIFGVIDVTLELTMSNFDSVKNCGALGCFLSAKFLSYWGISNMVLGIVIIILTILILLKLRMIKKRSQLNRTIVNFQENKFKQANRFCTGMLISSVMFVTLPSVIVGIFEIMGTSIFGVLGPFSLVGLLCAGGCNSILYLILNKDIRTLARNTCFRANITPIAPTMSVKVFSKTGV</sequence>
<dbReference type="Pfam" id="PF10316">
    <property type="entry name" value="7TM_GPCR_Srbc"/>
    <property type="match status" value="1"/>
</dbReference>
<dbReference type="AlphaFoldDB" id="A0A0D8XG09"/>
<evidence type="ECO:0000259" key="6">
    <source>
        <dbReference type="PROSITE" id="PS50262"/>
    </source>
</evidence>
<evidence type="ECO:0000313" key="8">
    <source>
        <dbReference type="Proteomes" id="UP000053766"/>
    </source>
</evidence>
<dbReference type="InterPro" id="IPR052322">
    <property type="entry name" value="Mito_rRNA_Mtase_NSUN4"/>
</dbReference>
<evidence type="ECO:0000256" key="3">
    <source>
        <dbReference type="ARBA" id="ARBA00022989"/>
    </source>
</evidence>
<feature type="transmembrane region" description="Helical" evidence="5">
    <location>
        <begin position="32"/>
        <end position="51"/>
    </location>
</feature>
<evidence type="ECO:0000256" key="5">
    <source>
        <dbReference type="SAM" id="Phobius"/>
    </source>
</evidence>
<dbReference type="SUPFAM" id="SSF81321">
    <property type="entry name" value="Family A G protein-coupled receptor-like"/>
    <property type="match status" value="1"/>
</dbReference>
<gene>
    <name evidence="7" type="ORF">DICVIV_12727</name>
</gene>
<name>A0A0D8XG09_DICVI</name>
<dbReference type="OrthoDB" id="5794962at2759"/>
<comment type="subcellular location">
    <subcellularLocation>
        <location evidence="1">Membrane</location>
    </subcellularLocation>
</comment>
<dbReference type="InterPro" id="IPR019420">
    <property type="entry name" value="7TM_GPCR_serpentine_rcpt_Srbc"/>
</dbReference>
<dbReference type="EMBL" id="KN716855">
    <property type="protein sequence ID" value="KJH41296.1"/>
    <property type="molecule type" value="Genomic_DNA"/>
</dbReference>
<feature type="transmembrane region" description="Helical" evidence="5">
    <location>
        <begin position="156"/>
        <end position="183"/>
    </location>
</feature>
<dbReference type="PANTHER" id="PTHR46955">
    <property type="entry name" value="PROTEIN CBG01349-RELATED"/>
    <property type="match status" value="1"/>
</dbReference>
<feature type="transmembrane region" description="Helical" evidence="5">
    <location>
        <begin position="76"/>
        <end position="99"/>
    </location>
</feature>
<evidence type="ECO:0000256" key="4">
    <source>
        <dbReference type="ARBA" id="ARBA00023136"/>
    </source>
</evidence>
<feature type="transmembrane region" description="Helical" evidence="5">
    <location>
        <begin position="128"/>
        <end position="150"/>
    </location>
</feature>
<evidence type="ECO:0000256" key="1">
    <source>
        <dbReference type="ARBA" id="ARBA00004370"/>
    </source>
</evidence>
<keyword evidence="8" id="KW-1185">Reference proteome</keyword>
<dbReference type="Proteomes" id="UP000053766">
    <property type="component" value="Unassembled WGS sequence"/>
</dbReference>
<dbReference type="PANTHER" id="PTHR46955:SF3">
    <property type="entry name" value="G_PROTEIN_RECEP_F1_2 DOMAIN-CONTAINING PROTEIN"/>
    <property type="match status" value="1"/>
</dbReference>
<feature type="transmembrane region" description="Helical" evidence="5">
    <location>
        <begin position="6"/>
        <end position="25"/>
    </location>
</feature>
<accession>A0A0D8XG09</accession>
<dbReference type="PROSITE" id="PS50262">
    <property type="entry name" value="G_PROTEIN_RECEP_F1_2"/>
    <property type="match status" value="1"/>
</dbReference>
<evidence type="ECO:0000313" key="7">
    <source>
        <dbReference type="EMBL" id="KJH41296.1"/>
    </source>
</evidence>
<dbReference type="InterPro" id="IPR017452">
    <property type="entry name" value="GPCR_Rhodpsn_7TM"/>
</dbReference>